<evidence type="ECO:0000256" key="1">
    <source>
        <dbReference type="ARBA" id="ARBA00004496"/>
    </source>
</evidence>
<dbReference type="PANTHER" id="PTHR43033">
    <property type="entry name" value="TRNA(ILE)-LYSIDINE SYNTHASE-RELATED"/>
    <property type="match status" value="1"/>
</dbReference>
<evidence type="ECO:0000259" key="9">
    <source>
        <dbReference type="SMART" id="SM00977"/>
    </source>
</evidence>
<evidence type="ECO:0000313" key="10">
    <source>
        <dbReference type="EMBL" id="MCZ4245348.1"/>
    </source>
</evidence>
<keyword evidence="4 8" id="KW-0819">tRNA processing</keyword>
<sequence length="443" mass="51195">MLPLQQFQDFIEKEALFTKDNKILLAVSGGRDSVLMLHLFKALSIEVGVAHCNFNLRAEEAQRDEHFVKMLCDRFETPFYVTHFDTKKYAAVHKISTQMAARDLRYQWFETIRGKEGYDYIALAQHQNDAIETVLINLIRGTGISGLHGILPKRDFLIRPLLFLNREEIDQLIEDNHINFVEDGSNLSTDYTRNKLRLQVIPHLKEINPNLENTFTQNMARFSEIETFLKVQVEDLSQKLLQKKADGIYIALDKIAALKPQQLLLFELLKPFGFTNAVVEEILASVKSLSGTHFFSSHYQAIINRDYLIIAKHPIANHQHQVIHPNMEKINFLGQEICMSFSDDLTFEPLKFKSFADFDKLIFPLILRSWEQGDKFIPLGMRNFKKISDFFIDEKLPLHLKETTPLLINGNGEIIWVAGMRPDNRYKLTGATKKVAIFELKIN</sequence>
<evidence type="ECO:0000256" key="4">
    <source>
        <dbReference type="ARBA" id="ARBA00022694"/>
    </source>
</evidence>
<dbReference type="InterPro" id="IPR012796">
    <property type="entry name" value="Lysidine-tRNA-synth_C"/>
</dbReference>
<evidence type="ECO:0000256" key="8">
    <source>
        <dbReference type="HAMAP-Rule" id="MF_01161"/>
    </source>
</evidence>
<dbReference type="InterPro" id="IPR012795">
    <property type="entry name" value="tRNA_Ile_lys_synt_N"/>
</dbReference>
<keyword evidence="6 8" id="KW-0067">ATP-binding</keyword>
<dbReference type="InterPro" id="IPR014729">
    <property type="entry name" value="Rossmann-like_a/b/a_fold"/>
</dbReference>
<evidence type="ECO:0000256" key="2">
    <source>
        <dbReference type="ARBA" id="ARBA00022490"/>
    </source>
</evidence>
<dbReference type="EC" id="6.3.4.19" evidence="8"/>
<comment type="similarity">
    <text evidence="8">Belongs to the tRNA(Ile)-lysidine synthase family.</text>
</comment>
<proteinExistence type="inferred from homology"/>
<keyword evidence="11" id="KW-1185">Reference proteome</keyword>
<dbReference type="HAMAP" id="MF_01161">
    <property type="entry name" value="tRNA_Ile_lys_synt"/>
    <property type="match status" value="1"/>
</dbReference>
<feature type="binding site" evidence="8">
    <location>
        <begin position="28"/>
        <end position="33"/>
    </location>
    <ligand>
        <name>ATP</name>
        <dbReference type="ChEBI" id="CHEBI:30616"/>
    </ligand>
</feature>
<dbReference type="Pfam" id="PF11734">
    <property type="entry name" value="TilS_C"/>
    <property type="match status" value="1"/>
</dbReference>
<gene>
    <name evidence="8 10" type="primary">tilS</name>
    <name evidence="10" type="ORF">O0955_15170</name>
</gene>
<comment type="caution">
    <text evidence="10">The sequence shown here is derived from an EMBL/GenBank/DDBJ whole genome shotgun (WGS) entry which is preliminary data.</text>
</comment>
<name>A0ABT4LBS8_9SPHI</name>
<keyword evidence="3 8" id="KW-0436">Ligase</keyword>
<evidence type="ECO:0000256" key="6">
    <source>
        <dbReference type="ARBA" id="ARBA00022840"/>
    </source>
</evidence>
<comment type="catalytic activity">
    <reaction evidence="7 8">
        <text>cytidine(34) in tRNA(Ile2) + L-lysine + ATP = lysidine(34) in tRNA(Ile2) + AMP + diphosphate + H(+)</text>
        <dbReference type="Rhea" id="RHEA:43744"/>
        <dbReference type="Rhea" id="RHEA-COMP:10625"/>
        <dbReference type="Rhea" id="RHEA-COMP:10670"/>
        <dbReference type="ChEBI" id="CHEBI:15378"/>
        <dbReference type="ChEBI" id="CHEBI:30616"/>
        <dbReference type="ChEBI" id="CHEBI:32551"/>
        <dbReference type="ChEBI" id="CHEBI:33019"/>
        <dbReference type="ChEBI" id="CHEBI:82748"/>
        <dbReference type="ChEBI" id="CHEBI:83665"/>
        <dbReference type="ChEBI" id="CHEBI:456215"/>
        <dbReference type="EC" id="6.3.4.19"/>
    </reaction>
</comment>
<evidence type="ECO:0000256" key="7">
    <source>
        <dbReference type="ARBA" id="ARBA00048539"/>
    </source>
</evidence>
<comment type="subcellular location">
    <subcellularLocation>
        <location evidence="1 8">Cytoplasm</location>
    </subcellularLocation>
</comment>
<dbReference type="EMBL" id="JAPWGM010000005">
    <property type="protein sequence ID" value="MCZ4245348.1"/>
    <property type="molecule type" value="Genomic_DNA"/>
</dbReference>
<dbReference type="Gene3D" id="3.40.50.620">
    <property type="entry name" value="HUPs"/>
    <property type="match status" value="1"/>
</dbReference>
<organism evidence="10 11">
    <name type="scientific">Pedobacter punctiformis</name>
    <dbReference type="NCBI Taxonomy" id="3004097"/>
    <lineage>
        <taxon>Bacteria</taxon>
        <taxon>Pseudomonadati</taxon>
        <taxon>Bacteroidota</taxon>
        <taxon>Sphingobacteriia</taxon>
        <taxon>Sphingobacteriales</taxon>
        <taxon>Sphingobacteriaceae</taxon>
        <taxon>Pedobacter</taxon>
    </lineage>
</organism>
<dbReference type="Proteomes" id="UP001144347">
    <property type="component" value="Unassembled WGS sequence"/>
</dbReference>
<dbReference type="PANTHER" id="PTHR43033:SF1">
    <property type="entry name" value="TRNA(ILE)-LYSIDINE SYNTHASE-RELATED"/>
    <property type="match status" value="1"/>
</dbReference>
<keyword evidence="2 8" id="KW-0963">Cytoplasm</keyword>
<reference evidence="10" key="1">
    <citation type="submission" date="2022-12" db="EMBL/GenBank/DDBJ databases">
        <title>Genome sequence of HCMS5-2.</title>
        <authorList>
            <person name="Woo H."/>
        </authorList>
    </citation>
    <scope>NUCLEOTIDE SEQUENCE</scope>
    <source>
        <strain evidence="10">HCMS5-2</strain>
    </source>
</reference>
<dbReference type="NCBIfam" id="TIGR02432">
    <property type="entry name" value="lysidine_TilS_N"/>
    <property type="match status" value="1"/>
</dbReference>
<dbReference type="SMART" id="SM00977">
    <property type="entry name" value="TilS_C"/>
    <property type="match status" value="1"/>
</dbReference>
<feature type="domain" description="Lysidine-tRNA(Ile) synthetase C-terminal" evidence="9">
    <location>
        <begin position="365"/>
        <end position="439"/>
    </location>
</feature>
<dbReference type="InterPro" id="IPR012094">
    <property type="entry name" value="tRNA_Ile_lys_synt"/>
</dbReference>
<protein>
    <recommendedName>
        <fullName evidence="8">tRNA(Ile)-lysidine synthase</fullName>
        <ecNumber evidence="8">6.3.4.19</ecNumber>
    </recommendedName>
    <alternativeName>
        <fullName evidence="8">tRNA(Ile)-2-lysyl-cytidine synthase</fullName>
    </alternativeName>
    <alternativeName>
        <fullName evidence="8">tRNA(Ile)-lysidine synthetase</fullName>
    </alternativeName>
</protein>
<dbReference type="SUPFAM" id="SSF52402">
    <property type="entry name" value="Adenine nucleotide alpha hydrolases-like"/>
    <property type="match status" value="1"/>
</dbReference>
<evidence type="ECO:0000256" key="3">
    <source>
        <dbReference type="ARBA" id="ARBA00022598"/>
    </source>
</evidence>
<dbReference type="SUPFAM" id="SSF56037">
    <property type="entry name" value="PheT/TilS domain"/>
    <property type="match status" value="1"/>
</dbReference>
<comment type="domain">
    <text evidence="8">The N-terminal region contains the highly conserved SGGXDS motif, predicted to be a P-loop motif involved in ATP binding.</text>
</comment>
<comment type="function">
    <text evidence="8">Ligates lysine onto the cytidine present at position 34 of the AUA codon-specific tRNA(Ile) that contains the anticodon CAU, in an ATP-dependent manner. Cytidine is converted to lysidine, thus changing the amino acid specificity of the tRNA from methionine to isoleucine.</text>
</comment>
<evidence type="ECO:0000256" key="5">
    <source>
        <dbReference type="ARBA" id="ARBA00022741"/>
    </source>
</evidence>
<evidence type="ECO:0000313" key="11">
    <source>
        <dbReference type="Proteomes" id="UP001144347"/>
    </source>
</evidence>
<dbReference type="InterPro" id="IPR011063">
    <property type="entry name" value="TilS/TtcA_N"/>
</dbReference>
<dbReference type="NCBIfam" id="TIGR02433">
    <property type="entry name" value="lysidine_TilS_C"/>
    <property type="match status" value="1"/>
</dbReference>
<dbReference type="CDD" id="cd01992">
    <property type="entry name" value="TilS_N"/>
    <property type="match status" value="1"/>
</dbReference>
<dbReference type="GO" id="GO:0032267">
    <property type="term" value="F:tRNA(Ile)-lysidine synthase activity"/>
    <property type="evidence" value="ECO:0007669"/>
    <property type="project" value="UniProtKB-EC"/>
</dbReference>
<dbReference type="RefSeq" id="WP_269428403.1">
    <property type="nucleotide sequence ID" value="NZ_JAPWGM010000005.1"/>
</dbReference>
<accession>A0ABT4LBS8</accession>
<keyword evidence="5 8" id="KW-0547">Nucleotide-binding</keyword>
<dbReference type="Pfam" id="PF01171">
    <property type="entry name" value="ATP_bind_3"/>
    <property type="match status" value="1"/>
</dbReference>